<dbReference type="Proteomes" id="UP000254503">
    <property type="component" value="Unassembled WGS sequence"/>
</dbReference>
<dbReference type="EMBL" id="UGDD01000002">
    <property type="protein sequence ID" value="STJ53562.1"/>
    <property type="molecule type" value="Genomic_DNA"/>
</dbReference>
<protein>
    <submittedName>
        <fullName evidence="2">Putative bacteriophage protein</fullName>
    </submittedName>
</protein>
<evidence type="ECO:0000313" key="3">
    <source>
        <dbReference type="Proteomes" id="UP000254503"/>
    </source>
</evidence>
<name>A0A376WU62_ECOLX</name>
<proteinExistence type="predicted"/>
<dbReference type="InterPro" id="IPR024459">
    <property type="entry name" value="Acb1-like_N"/>
</dbReference>
<accession>A0A376WU62</accession>
<evidence type="ECO:0000313" key="2">
    <source>
        <dbReference type="EMBL" id="STJ53562.1"/>
    </source>
</evidence>
<gene>
    <name evidence="2" type="ORF">NCTC9045_01408</name>
</gene>
<organism evidence="2 3">
    <name type="scientific">Escherichia coli</name>
    <dbReference type="NCBI Taxonomy" id="562"/>
    <lineage>
        <taxon>Bacteria</taxon>
        <taxon>Pseudomonadati</taxon>
        <taxon>Pseudomonadota</taxon>
        <taxon>Gammaproteobacteria</taxon>
        <taxon>Enterobacterales</taxon>
        <taxon>Enterobacteriaceae</taxon>
        <taxon>Escherichia</taxon>
    </lineage>
</organism>
<reference evidence="2 3" key="1">
    <citation type="submission" date="2018-06" db="EMBL/GenBank/DDBJ databases">
        <authorList>
            <consortium name="Pathogen Informatics"/>
            <person name="Doyle S."/>
        </authorList>
    </citation>
    <scope>NUCLEOTIDE SEQUENCE [LARGE SCALE GENOMIC DNA]</scope>
    <source>
        <strain evidence="2 3">NCTC9045</strain>
    </source>
</reference>
<dbReference type="AlphaFoldDB" id="A0A376WU62"/>
<dbReference type="Pfam" id="PF06381">
    <property type="entry name" value="Phage_portal_3"/>
    <property type="match status" value="1"/>
</dbReference>
<evidence type="ECO:0000259" key="1">
    <source>
        <dbReference type="Pfam" id="PF06381"/>
    </source>
</evidence>
<feature type="domain" description="Anti-CBASS protein Acb1-like N-terminal" evidence="1">
    <location>
        <begin position="3"/>
        <end position="79"/>
    </location>
</feature>
<sequence length="91" mass="10311">MGLTDNLKWSRLYGGALLVVLIEGQDMSSPLKLDRIKEGQFKGVISLDRWMVNPSYYDLVTEYGPEFGKPKYYKVITNQQGIPPGKFTTHA</sequence>